<feature type="transmembrane region" description="Helical" evidence="1">
    <location>
        <begin position="50"/>
        <end position="79"/>
    </location>
</feature>
<gene>
    <name evidence="2" type="ORF">CPB84DRAFT_1823357</name>
</gene>
<reference evidence="2" key="1">
    <citation type="submission" date="2020-11" db="EMBL/GenBank/DDBJ databases">
        <authorList>
            <consortium name="DOE Joint Genome Institute"/>
            <person name="Ahrendt S."/>
            <person name="Riley R."/>
            <person name="Andreopoulos W."/>
            <person name="LaButti K."/>
            <person name="Pangilinan J."/>
            <person name="Ruiz-duenas F.J."/>
            <person name="Barrasa J.M."/>
            <person name="Sanchez-Garcia M."/>
            <person name="Camarero S."/>
            <person name="Miyauchi S."/>
            <person name="Serrano A."/>
            <person name="Linde D."/>
            <person name="Babiker R."/>
            <person name="Drula E."/>
            <person name="Ayuso-Fernandez I."/>
            <person name="Pacheco R."/>
            <person name="Padilla G."/>
            <person name="Ferreira P."/>
            <person name="Barriuso J."/>
            <person name="Kellner H."/>
            <person name="Castanera R."/>
            <person name="Alfaro M."/>
            <person name="Ramirez L."/>
            <person name="Pisabarro A.G."/>
            <person name="Kuo A."/>
            <person name="Tritt A."/>
            <person name="Lipzen A."/>
            <person name="He G."/>
            <person name="Yan M."/>
            <person name="Ng V."/>
            <person name="Cullen D."/>
            <person name="Martin F."/>
            <person name="Rosso M.-N."/>
            <person name="Henrissat B."/>
            <person name="Hibbett D."/>
            <person name="Martinez A.T."/>
            <person name="Grigoriev I.V."/>
        </authorList>
    </citation>
    <scope>NUCLEOTIDE SEQUENCE</scope>
    <source>
        <strain evidence="2">AH 44721</strain>
    </source>
</reference>
<evidence type="ECO:0000313" key="2">
    <source>
        <dbReference type="EMBL" id="KAF8905287.1"/>
    </source>
</evidence>
<evidence type="ECO:0000313" key="3">
    <source>
        <dbReference type="Proteomes" id="UP000724874"/>
    </source>
</evidence>
<evidence type="ECO:0000256" key="1">
    <source>
        <dbReference type="SAM" id="Phobius"/>
    </source>
</evidence>
<dbReference type="AlphaFoldDB" id="A0A9P5NVI0"/>
<feature type="transmembrane region" description="Helical" evidence="1">
    <location>
        <begin position="14"/>
        <end position="38"/>
    </location>
</feature>
<comment type="caution">
    <text evidence="2">The sequence shown here is derived from an EMBL/GenBank/DDBJ whole genome shotgun (WGS) entry which is preliminary data.</text>
</comment>
<proteinExistence type="predicted"/>
<sequence>MSLVNKPRLDGTRLIAVVLESVCYGILIVLLVLCLIVLRKRAKERGQTIFRPIFLVTCLLFTTITGHWISAVIELYWAFIPPRDVGYCVAPFGKTPAEAAFLTLKNPFNIAGSVYRLFIIWAKNFFIVIPPIVMSTGDLVCGIAVAYQFSRVDEPYFIAAKEWITALYAVSVGCNIYSTSLISLKLISPGANVHFQGIRKKVVEVLVQSAALYCLLAILILSFSLASTNLLFIATSLTNPVVGINFCLIVIRTNNQSSDVCVVETGSDQIQFTETEMAEA</sequence>
<feature type="transmembrane region" description="Helical" evidence="1">
    <location>
        <begin position="166"/>
        <end position="184"/>
    </location>
</feature>
<keyword evidence="1" id="KW-1133">Transmembrane helix</keyword>
<keyword evidence="3" id="KW-1185">Reference proteome</keyword>
<dbReference type="EMBL" id="JADNYJ010000023">
    <property type="protein sequence ID" value="KAF8905287.1"/>
    <property type="molecule type" value="Genomic_DNA"/>
</dbReference>
<name>A0A9P5NVI0_GYMJU</name>
<keyword evidence="1" id="KW-0472">Membrane</keyword>
<feature type="transmembrane region" description="Helical" evidence="1">
    <location>
        <begin position="231"/>
        <end position="251"/>
    </location>
</feature>
<accession>A0A9P5NVI0</accession>
<protein>
    <submittedName>
        <fullName evidence="2">Uncharacterized protein</fullName>
    </submittedName>
</protein>
<dbReference type="Proteomes" id="UP000724874">
    <property type="component" value="Unassembled WGS sequence"/>
</dbReference>
<feature type="transmembrane region" description="Helical" evidence="1">
    <location>
        <begin position="125"/>
        <end position="146"/>
    </location>
</feature>
<keyword evidence="1" id="KW-0812">Transmembrane</keyword>
<feature type="transmembrane region" description="Helical" evidence="1">
    <location>
        <begin position="205"/>
        <end position="225"/>
    </location>
</feature>
<feature type="transmembrane region" description="Helical" evidence="1">
    <location>
        <begin position="99"/>
        <end position="118"/>
    </location>
</feature>
<organism evidence="2 3">
    <name type="scientific">Gymnopilus junonius</name>
    <name type="common">Spectacular rustgill mushroom</name>
    <name type="synonym">Gymnopilus spectabilis subsp. junonius</name>
    <dbReference type="NCBI Taxonomy" id="109634"/>
    <lineage>
        <taxon>Eukaryota</taxon>
        <taxon>Fungi</taxon>
        <taxon>Dikarya</taxon>
        <taxon>Basidiomycota</taxon>
        <taxon>Agaricomycotina</taxon>
        <taxon>Agaricomycetes</taxon>
        <taxon>Agaricomycetidae</taxon>
        <taxon>Agaricales</taxon>
        <taxon>Agaricineae</taxon>
        <taxon>Hymenogastraceae</taxon>
        <taxon>Gymnopilus</taxon>
    </lineage>
</organism>
<dbReference type="OrthoDB" id="2756618at2759"/>